<dbReference type="EC" id="2.3.1.-" evidence="6"/>
<keyword evidence="7" id="KW-1133">Transmembrane helix</keyword>
<dbReference type="GO" id="GO:0009922">
    <property type="term" value="F:fatty acid elongase activity"/>
    <property type="evidence" value="ECO:0007669"/>
    <property type="project" value="UniProtKB-EC"/>
</dbReference>
<comment type="pathway">
    <text evidence="1 6">Lipid metabolism; fatty acid biosynthesis.</text>
</comment>
<feature type="transmembrane region" description="Helical" evidence="7">
    <location>
        <begin position="178"/>
        <end position="195"/>
    </location>
</feature>
<dbReference type="STRING" id="429701.A0A2G9HEH7"/>
<dbReference type="PANTHER" id="PTHR31561">
    <property type="entry name" value="3-KETOACYL-COA SYNTHASE"/>
    <property type="match status" value="1"/>
</dbReference>
<dbReference type="Pfam" id="PF08541">
    <property type="entry name" value="ACP_syn_III_C"/>
    <property type="match status" value="1"/>
</dbReference>
<evidence type="ECO:0000259" key="9">
    <source>
        <dbReference type="Pfam" id="PF08541"/>
    </source>
</evidence>
<dbReference type="UniPathway" id="UPA00094"/>
<protein>
    <recommendedName>
        <fullName evidence="6">3-ketoacyl-CoA synthase</fullName>
        <ecNumber evidence="6">2.3.1.-</ecNumber>
    </recommendedName>
</protein>
<proteinExistence type="inferred from homology"/>
<evidence type="ECO:0000256" key="3">
    <source>
        <dbReference type="ARBA" id="ARBA00022679"/>
    </source>
</evidence>
<comment type="catalytic activity">
    <reaction evidence="5">
        <text>a very-long-chain acyl-CoA + malonyl-CoA + H(+) = a very-long-chain 3-oxoacyl-CoA + CO2 + CoA</text>
        <dbReference type="Rhea" id="RHEA:32727"/>
        <dbReference type="ChEBI" id="CHEBI:15378"/>
        <dbReference type="ChEBI" id="CHEBI:16526"/>
        <dbReference type="ChEBI" id="CHEBI:57287"/>
        <dbReference type="ChEBI" id="CHEBI:57384"/>
        <dbReference type="ChEBI" id="CHEBI:90725"/>
        <dbReference type="ChEBI" id="CHEBI:90736"/>
        <dbReference type="EC" id="2.3.1.199"/>
    </reaction>
</comment>
<gene>
    <name evidence="10" type="ORF">CDL12_11458</name>
</gene>
<evidence type="ECO:0000259" key="8">
    <source>
        <dbReference type="Pfam" id="PF08392"/>
    </source>
</evidence>
<dbReference type="InterPro" id="IPR016039">
    <property type="entry name" value="Thiolase-like"/>
</dbReference>
<dbReference type="Proteomes" id="UP000231279">
    <property type="component" value="Unassembled WGS sequence"/>
</dbReference>
<organism evidence="10 11">
    <name type="scientific">Handroanthus impetiginosus</name>
    <dbReference type="NCBI Taxonomy" id="429701"/>
    <lineage>
        <taxon>Eukaryota</taxon>
        <taxon>Viridiplantae</taxon>
        <taxon>Streptophyta</taxon>
        <taxon>Embryophyta</taxon>
        <taxon>Tracheophyta</taxon>
        <taxon>Spermatophyta</taxon>
        <taxon>Magnoliopsida</taxon>
        <taxon>eudicotyledons</taxon>
        <taxon>Gunneridae</taxon>
        <taxon>Pentapetalae</taxon>
        <taxon>asterids</taxon>
        <taxon>lamiids</taxon>
        <taxon>Lamiales</taxon>
        <taxon>Bignoniaceae</taxon>
        <taxon>Crescentiina</taxon>
        <taxon>Tabebuia alliance</taxon>
        <taxon>Handroanthus</taxon>
    </lineage>
</organism>
<keyword evidence="7" id="KW-0472">Membrane</keyword>
<evidence type="ECO:0000256" key="5">
    <source>
        <dbReference type="ARBA" id="ARBA00047375"/>
    </source>
</evidence>
<keyword evidence="3 6" id="KW-0808">Transferase</keyword>
<evidence type="ECO:0000256" key="1">
    <source>
        <dbReference type="ARBA" id="ARBA00005194"/>
    </source>
</evidence>
<feature type="transmembrane region" description="Helical" evidence="7">
    <location>
        <begin position="20"/>
        <end position="40"/>
    </location>
</feature>
<keyword evidence="7" id="KW-0812">Transmembrane</keyword>
<dbReference type="GO" id="GO:0016020">
    <property type="term" value="C:membrane"/>
    <property type="evidence" value="ECO:0007669"/>
    <property type="project" value="InterPro"/>
</dbReference>
<comment type="caution">
    <text evidence="10">The sequence shown here is derived from an EMBL/GenBank/DDBJ whole genome shotgun (WGS) entry which is preliminary data.</text>
</comment>
<evidence type="ECO:0000313" key="10">
    <source>
        <dbReference type="EMBL" id="PIN15898.1"/>
    </source>
</evidence>
<dbReference type="AlphaFoldDB" id="A0A2G9HEH7"/>
<keyword evidence="4 6" id="KW-0012">Acyltransferase</keyword>
<feature type="domain" description="FAE" evidence="8">
    <location>
        <begin position="44"/>
        <end position="316"/>
    </location>
</feature>
<sequence>MLFLNLNIPFISEFTIPPNLVTLTALLVLILIPLLCSHLFTSKPSQTVFLVDFACYKPPDSQKYSRDRVLNRARELGQPKSVLNMMAKVLHKAGLGDSSYVAETILSDTQGLDISLEAAKKESQNVIFGAIDALLAKTEVKCSEIGILIVNCTVFNVAPSLCSIIVNRYKLREDICSYNLSGMGCSAGLLAIGLAKQLLRVHQNACALIVSTENITCGIYSGTDPSKHLTNCLFRIGGSAILLSNKSSHRQSSKYELTHAVQTNTEDSEGITGVTINKDLLIAANFAIKQHLQTLGTLILPLSEQFLFLKNFLIRRLNQAEVKPYIPQFNKCVEHFFSHVGGKQVLDELQKSLGFSDTQMEASRMTLHRFGNTSSSSIWNALTYAEAKGRMKMGDKVWQIAFGSGFKCNSVIWRVLRDVLADDEKNPWMSDVDDYPIDLDANGSLDYLKLHGCPLQFFFFFNINSMAILE</sequence>
<dbReference type="PIRSF" id="PIRSF036417">
    <property type="entry name" value="3-ktacl-CoA_syn"/>
    <property type="match status" value="1"/>
</dbReference>
<feature type="domain" description="Beta-ketoacyl-[acyl-carrier-protein] synthase III C-terminal" evidence="9">
    <location>
        <begin position="333"/>
        <end position="414"/>
    </location>
</feature>
<dbReference type="Pfam" id="PF08392">
    <property type="entry name" value="FAE1_CUT1_RppA"/>
    <property type="match status" value="1"/>
</dbReference>
<evidence type="ECO:0000313" key="11">
    <source>
        <dbReference type="Proteomes" id="UP000231279"/>
    </source>
</evidence>
<accession>A0A2G9HEH7</accession>
<dbReference type="EMBL" id="NKXS01001996">
    <property type="protein sequence ID" value="PIN15898.1"/>
    <property type="molecule type" value="Genomic_DNA"/>
</dbReference>
<keyword evidence="11" id="KW-1185">Reference proteome</keyword>
<evidence type="ECO:0000256" key="7">
    <source>
        <dbReference type="SAM" id="Phobius"/>
    </source>
</evidence>
<dbReference type="CDD" id="cd00831">
    <property type="entry name" value="CHS_like"/>
    <property type="match status" value="1"/>
</dbReference>
<dbReference type="OrthoDB" id="329835at2759"/>
<evidence type="ECO:0000256" key="6">
    <source>
        <dbReference type="PIRNR" id="PIRNR036417"/>
    </source>
</evidence>
<evidence type="ECO:0000256" key="2">
    <source>
        <dbReference type="ARBA" id="ARBA00005531"/>
    </source>
</evidence>
<reference evidence="11" key="1">
    <citation type="journal article" date="2018" name="Gigascience">
        <title>Genome assembly of the Pink Ipe (Handroanthus impetiginosus, Bignoniaceae), a highly valued, ecologically keystone Neotropical timber forest tree.</title>
        <authorList>
            <person name="Silva-Junior O.B."/>
            <person name="Grattapaglia D."/>
            <person name="Novaes E."/>
            <person name="Collevatti R.G."/>
        </authorList>
    </citation>
    <scope>NUCLEOTIDE SEQUENCE [LARGE SCALE GENOMIC DNA]</scope>
    <source>
        <strain evidence="11">cv. UFG-1</strain>
    </source>
</reference>
<name>A0A2G9HEH7_9LAMI</name>
<evidence type="ECO:0000256" key="4">
    <source>
        <dbReference type="ARBA" id="ARBA00023315"/>
    </source>
</evidence>
<dbReference type="SUPFAM" id="SSF53901">
    <property type="entry name" value="Thiolase-like"/>
    <property type="match status" value="2"/>
</dbReference>
<dbReference type="InterPro" id="IPR012392">
    <property type="entry name" value="3-ktacl-CoA_syn"/>
</dbReference>
<dbReference type="InterPro" id="IPR013601">
    <property type="entry name" value="FAE1_typ3_polyketide_synth"/>
</dbReference>
<dbReference type="Gene3D" id="3.40.47.10">
    <property type="match status" value="1"/>
</dbReference>
<dbReference type="GO" id="GO:0006633">
    <property type="term" value="P:fatty acid biosynthetic process"/>
    <property type="evidence" value="ECO:0007669"/>
    <property type="project" value="UniProtKB-UniPathway"/>
</dbReference>
<dbReference type="InterPro" id="IPR013747">
    <property type="entry name" value="ACP_syn_III_C"/>
</dbReference>
<comment type="similarity">
    <text evidence="2 6">Belongs to the thiolase-like superfamily. Chalcone/stilbene synthases family.</text>
</comment>